<accession>A0AAE0HYJ0</accession>
<comment type="caution">
    <text evidence="1">The sequence shown here is derived from an EMBL/GenBank/DDBJ whole genome shotgun (WGS) entry which is preliminary data.</text>
</comment>
<proteinExistence type="predicted"/>
<dbReference type="Proteomes" id="UP001283341">
    <property type="component" value="Unassembled WGS sequence"/>
</dbReference>
<evidence type="ECO:0000313" key="2">
    <source>
        <dbReference type="Proteomes" id="UP001283341"/>
    </source>
</evidence>
<dbReference type="EMBL" id="JAUEDM010000006">
    <property type="protein sequence ID" value="KAK3315217.1"/>
    <property type="molecule type" value="Genomic_DNA"/>
</dbReference>
<protein>
    <recommendedName>
        <fullName evidence="3">F-box domain-containing protein</fullName>
    </recommendedName>
</protein>
<dbReference type="Gene3D" id="1.20.1280.50">
    <property type="match status" value="1"/>
</dbReference>
<sequence length="626" mass="71891">MENRLVHQLNALGTDVSLRRENLRNLFSSLSKDELRDLIKQSNEVDFRTDIVARLPVELRALIAAQVDKEDIINFLNVSRGWRQLWLQEDVMKVLADQWLPGFTKYHRLKEDITATKQDLPKLFHDAARRLAARSRGEFRSVFSHGQFMDSAPHNGLDKYIALDPEYHPPRADGQSPWLGILPSPADEVRISRSEHTTVLYSSGRVAWRMNSTELKTYPLIFVDDLRTRLRKVYTVPDLTLRGGYPRLLALGDKLLVVAVNRTLYAWHLETNQVRSVIMPMPTMRCTAIGNYIYIHPRLNMTAFSSEPGRDVYMWKFGEALLDLDTSPLDTLPRMNHTEDPYHNSAWWIVGILPHPLLETTVFVVCARINYNVVAVHEYTSGKYSCTYNSQIPKQEGLIILGLTIHKIIQVNAYGKFALRVEKKHARTTGTNQLFRVLCFDTLTTSFSIETYNSPPTGTYLQLNHTWWDQQITTFCPETLLSREDLDGPNSAIAQHPARRYIATADELAVSQGRTPLPTIPLHYTGWQNHLDGLLAEDLGVGVRKTVDVERRLITCRQNVHFPGTGRLFASEHPLQYLLQVTCSDDELERVSRADGSAILEQFLWADAEFIVFRRVWHRGYVVWRF</sequence>
<keyword evidence="2" id="KW-1185">Reference proteome</keyword>
<dbReference type="AlphaFoldDB" id="A0AAE0HYJ0"/>
<evidence type="ECO:0008006" key="3">
    <source>
        <dbReference type="Google" id="ProtNLM"/>
    </source>
</evidence>
<gene>
    <name evidence="1" type="ORF">B0H66DRAFT_606115</name>
</gene>
<evidence type="ECO:0000313" key="1">
    <source>
        <dbReference type="EMBL" id="KAK3315217.1"/>
    </source>
</evidence>
<dbReference type="SUPFAM" id="SSF81383">
    <property type="entry name" value="F-box domain"/>
    <property type="match status" value="1"/>
</dbReference>
<name>A0AAE0HYJ0_9PEZI</name>
<reference evidence="1" key="1">
    <citation type="journal article" date="2023" name="Mol. Phylogenet. Evol.">
        <title>Genome-scale phylogeny and comparative genomics of the fungal order Sordariales.</title>
        <authorList>
            <person name="Hensen N."/>
            <person name="Bonometti L."/>
            <person name="Westerberg I."/>
            <person name="Brannstrom I.O."/>
            <person name="Guillou S."/>
            <person name="Cros-Aarteil S."/>
            <person name="Calhoun S."/>
            <person name="Haridas S."/>
            <person name="Kuo A."/>
            <person name="Mondo S."/>
            <person name="Pangilinan J."/>
            <person name="Riley R."/>
            <person name="LaButti K."/>
            <person name="Andreopoulos B."/>
            <person name="Lipzen A."/>
            <person name="Chen C."/>
            <person name="Yan M."/>
            <person name="Daum C."/>
            <person name="Ng V."/>
            <person name="Clum A."/>
            <person name="Steindorff A."/>
            <person name="Ohm R.A."/>
            <person name="Martin F."/>
            <person name="Silar P."/>
            <person name="Natvig D.O."/>
            <person name="Lalanne C."/>
            <person name="Gautier V."/>
            <person name="Ament-Velasquez S.L."/>
            <person name="Kruys A."/>
            <person name="Hutchinson M.I."/>
            <person name="Powell A.J."/>
            <person name="Barry K."/>
            <person name="Miller A.N."/>
            <person name="Grigoriev I.V."/>
            <person name="Debuchy R."/>
            <person name="Gladieux P."/>
            <person name="Hiltunen Thoren M."/>
            <person name="Johannesson H."/>
        </authorList>
    </citation>
    <scope>NUCLEOTIDE SEQUENCE</scope>
    <source>
        <strain evidence="1">CBS 118394</strain>
    </source>
</reference>
<reference evidence="1" key="2">
    <citation type="submission" date="2023-06" db="EMBL/GenBank/DDBJ databases">
        <authorList>
            <consortium name="Lawrence Berkeley National Laboratory"/>
            <person name="Haridas S."/>
            <person name="Hensen N."/>
            <person name="Bonometti L."/>
            <person name="Westerberg I."/>
            <person name="Brannstrom I.O."/>
            <person name="Guillou S."/>
            <person name="Cros-Aarteil S."/>
            <person name="Calhoun S."/>
            <person name="Kuo A."/>
            <person name="Mondo S."/>
            <person name="Pangilinan J."/>
            <person name="Riley R."/>
            <person name="Labutti K."/>
            <person name="Andreopoulos B."/>
            <person name="Lipzen A."/>
            <person name="Chen C."/>
            <person name="Yanf M."/>
            <person name="Daum C."/>
            <person name="Ng V."/>
            <person name="Clum A."/>
            <person name="Steindorff A."/>
            <person name="Ohm R."/>
            <person name="Martin F."/>
            <person name="Silar P."/>
            <person name="Natvig D."/>
            <person name="Lalanne C."/>
            <person name="Gautier V."/>
            <person name="Ament-Velasquez S.L."/>
            <person name="Kruys A."/>
            <person name="Hutchinson M.I."/>
            <person name="Powell A.J."/>
            <person name="Barry K."/>
            <person name="Miller A.N."/>
            <person name="Grigoriev I.V."/>
            <person name="Debuchy R."/>
            <person name="Gladieux P."/>
            <person name="Thoren M.H."/>
            <person name="Johannesson H."/>
        </authorList>
    </citation>
    <scope>NUCLEOTIDE SEQUENCE</scope>
    <source>
        <strain evidence="1">CBS 118394</strain>
    </source>
</reference>
<organism evidence="1 2">
    <name type="scientific">Apodospora peruviana</name>
    <dbReference type="NCBI Taxonomy" id="516989"/>
    <lineage>
        <taxon>Eukaryota</taxon>
        <taxon>Fungi</taxon>
        <taxon>Dikarya</taxon>
        <taxon>Ascomycota</taxon>
        <taxon>Pezizomycotina</taxon>
        <taxon>Sordariomycetes</taxon>
        <taxon>Sordariomycetidae</taxon>
        <taxon>Sordariales</taxon>
        <taxon>Lasiosphaeriaceae</taxon>
        <taxon>Apodospora</taxon>
    </lineage>
</organism>
<dbReference type="InterPro" id="IPR036047">
    <property type="entry name" value="F-box-like_dom_sf"/>
</dbReference>